<dbReference type="InParanoid" id="D2VIX0"/>
<dbReference type="RefSeq" id="XP_002675843.1">
    <property type="nucleotide sequence ID" value="XM_002675797.1"/>
</dbReference>
<name>D2VIX0_NAEGR</name>
<sequence>MSSPTFTLIDENPQKTIDEVLIEQQSHSERLLDKPMEKGFSFKFDYVATIGKTGHEGNGHDEFNRPDDVIITRDRYLIVADKENERLQVFIEDYSLIWKYFTTIKTPQVKPYCLELKESESGEETLWVLGDHSNQQVLKFSNISQFISDINNGKETKPEQVDKKTSGSFVNFQFSITTDKFKGWSIRSEPYEHELEVYGADFEMVFKYAKDKGSGPGNDQLYVPCGSCIDYKHGHFLIW</sequence>
<evidence type="ECO:0000313" key="1">
    <source>
        <dbReference type="EMBL" id="EFC43099.1"/>
    </source>
</evidence>
<keyword evidence="2" id="KW-1185">Reference proteome</keyword>
<dbReference type="VEuPathDB" id="AmoebaDB:NAEGRDRAFT_49910"/>
<dbReference type="EMBL" id="GG738875">
    <property type="protein sequence ID" value="EFC43099.1"/>
    <property type="molecule type" value="Genomic_DNA"/>
</dbReference>
<reference evidence="1 2" key="1">
    <citation type="journal article" date="2010" name="Cell">
        <title>The genome of Naegleria gruberi illuminates early eukaryotic versatility.</title>
        <authorList>
            <person name="Fritz-Laylin L.K."/>
            <person name="Prochnik S.E."/>
            <person name="Ginger M.L."/>
            <person name="Dacks J.B."/>
            <person name="Carpenter M.L."/>
            <person name="Field M.C."/>
            <person name="Kuo A."/>
            <person name="Paredez A."/>
            <person name="Chapman J."/>
            <person name="Pham J."/>
            <person name="Shu S."/>
            <person name="Neupane R."/>
            <person name="Cipriano M."/>
            <person name="Mancuso J."/>
            <person name="Tu H."/>
            <person name="Salamov A."/>
            <person name="Lindquist E."/>
            <person name="Shapiro H."/>
            <person name="Lucas S."/>
            <person name="Grigoriev I.V."/>
            <person name="Cande W.Z."/>
            <person name="Fulton C."/>
            <person name="Rokhsar D.S."/>
            <person name="Dawson S.C."/>
        </authorList>
    </citation>
    <scope>NUCLEOTIDE SEQUENCE [LARGE SCALE GENOMIC DNA]</scope>
    <source>
        <strain evidence="1 2">NEG-M</strain>
    </source>
</reference>
<dbReference type="GeneID" id="8853315"/>
<dbReference type="KEGG" id="ngr:NAEGRDRAFT_49910"/>
<evidence type="ECO:0000313" key="2">
    <source>
        <dbReference type="Proteomes" id="UP000006671"/>
    </source>
</evidence>
<accession>D2VIX0</accession>
<dbReference type="Proteomes" id="UP000006671">
    <property type="component" value="Unassembled WGS sequence"/>
</dbReference>
<gene>
    <name evidence="1" type="ORF">NAEGRDRAFT_49910</name>
</gene>
<dbReference type="Gene3D" id="2.120.10.30">
    <property type="entry name" value="TolB, C-terminal domain"/>
    <property type="match status" value="1"/>
</dbReference>
<dbReference type="InterPro" id="IPR011042">
    <property type="entry name" value="6-blade_b-propeller_TolB-like"/>
</dbReference>
<protein>
    <submittedName>
        <fullName evidence="1">Predicted protein</fullName>
    </submittedName>
</protein>
<organism evidence="2">
    <name type="scientific">Naegleria gruberi</name>
    <name type="common">Amoeba</name>
    <dbReference type="NCBI Taxonomy" id="5762"/>
    <lineage>
        <taxon>Eukaryota</taxon>
        <taxon>Discoba</taxon>
        <taxon>Heterolobosea</taxon>
        <taxon>Tetramitia</taxon>
        <taxon>Eutetramitia</taxon>
        <taxon>Vahlkampfiidae</taxon>
        <taxon>Naegleria</taxon>
    </lineage>
</organism>
<dbReference type="AlphaFoldDB" id="D2VIX0"/>
<proteinExistence type="predicted"/>